<organism evidence="14 15">
    <name type="scientific">Anopheles farauti</name>
    <dbReference type="NCBI Taxonomy" id="69004"/>
    <lineage>
        <taxon>Eukaryota</taxon>
        <taxon>Metazoa</taxon>
        <taxon>Ecdysozoa</taxon>
        <taxon>Arthropoda</taxon>
        <taxon>Hexapoda</taxon>
        <taxon>Insecta</taxon>
        <taxon>Pterygota</taxon>
        <taxon>Neoptera</taxon>
        <taxon>Endopterygota</taxon>
        <taxon>Diptera</taxon>
        <taxon>Nematocera</taxon>
        <taxon>Culicoidea</taxon>
        <taxon>Culicidae</taxon>
        <taxon>Anophelinae</taxon>
        <taxon>Anopheles</taxon>
    </lineage>
</organism>
<dbReference type="PANTHER" id="PTHR24377">
    <property type="entry name" value="IP01015P-RELATED"/>
    <property type="match status" value="1"/>
</dbReference>
<dbReference type="InterPro" id="IPR012934">
    <property type="entry name" value="Znf_AD"/>
</dbReference>
<dbReference type="STRING" id="69004.A0A182QF34"/>
<feature type="binding site" evidence="10">
    <location>
        <position position="8"/>
    </location>
    <ligand>
        <name>Zn(2+)</name>
        <dbReference type="ChEBI" id="CHEBI:29105"/>
    </ligand>
</feature>
<evidence type="ECO:0000256" key="8">
    <source>
        <dbReference type="ARBA" id="ARBA00023242"/>
    </source>
</evidence>
<keyword evidence="4 9" id="KW-0863">Zinc-finger</keyword>
<evidence type="ECO:0000256" key="1">
    <source>
        <dbReference type="ARBA" id="ARBA00004123"/>
    </source>
</evidence>
<dbReference type="SUPFAM" id="SSF57716">
    <property type="entry name" value="Glucocorticoid receptor-like (DNA-binding domain)"/>
    <property type="match status" value="1"/>
</dbReference>
<dbReference type="Gene3D" id="3.40.1800.20">
    <property type="match status" value="1"/>
</dbReference>
<dbReference type="GO" id="GO:0005634">
    <property type="term" value="C:nucleus"/>
    <property type="evidence" value="ECO:0007669"/>
    <property type="project" value="UniProtKB-SubCell"/>
</dbReference>
<evidence type="ECO:0000256" key="4">
    <source>
        <dbReference type="ARBA" id="ARBA00022771"/>
    </source>
</evidence>
<reference evidence="14" key="2">
    <citation type="submission" date="2020-05" db="UniProtKB">
        <authorList>
            <consortium name="EnsemblMetazoa"/>
        </authorList>
    </citation>
    <scope>IDENTIFICATION</scope>
    <source>
        <strain evidence="14">FAR1</strain>
    </source>
</reference>
<keyword evidence="3" id="KW-0677">Repeat</keyword>
<dbReference type="InterPro" id="IPR013087">
    <property type="entry name" value="Znf_C2H2_type"/>
</dbReference>
<reference evidence="15" key="1">
    <citation type="submission" date="2014-01" db="EMBL/GenBank/DDBJ databases">
        <title>The Genome Sequence of Anopheles farauti FAR1 (V2).</title>
        <authorList>
            <consortium name="The Broad Institute Genomics Platform"/>
            <person name="Neafsey D.E."/>
            <person name="Besansky N."/>
            <person name="Howell P."/>
            <person name="Walton C."/>
            <person name="Young S.K."/>
            <person name="Zeng Q."/>
            <person name="Gargeya S."/>
            <person name="Fitzgerald M."/>
            <person name="Haas B."/>
            <person name="Abouelleil A."/>
            <person name="Allen A.W."/>
            <person name="Alvarado L."/>
            <person name="Arachchi H.M."/>
            <person name="Berlin A.M."/>
            <person name="Chapman S.B."/>
            <person name="Gainer-Dewar J."/>
            <person name="Goldberg J."/>
            <person name="Griggs A."/>
            <person name="Gujja S."/>
            <person name="Hansen M."/>
            <person name="Howarth C."/>
            <person name="Imamovic A."/>
            <person name="Ireland A."/>
            <person name="Larimer J."/>
            <person name="McCowan C."/>
            <person name="Murphy C."/>
            <person name="Pearson M."/>
            <person name="Poon T.W."/>
            <person name="Priest M."/>
            <person name="Roberts A."/>
            <person name="Saif S."/>
            <person name="Shea T."/>
            <person name="Sisk P."/>
            <person name="Sykes S."/>
            <person name="Wortman J."/>
            <person name="Nusbaum C."/>
            <person name="Birren B."/>
        </authorList>
    </citation>
    <scope>NUCLEOTIDE SEQUENCE [LARGE SCALE GENOMIC DNA]</scope>
    <source>
        <strain evidence="15">FAR1</strain>
    </source>
</reference>
<dbReference type="PROSITE" id="PS00028">
    <property type="entry name" value="ZINC_FINGER_C2H2_1"/>
    <property type="match status" value="6"/>
</dbReference>
<keyword evidence="7" id="KW-0804">Transcription</keyword>
<evidence type="ECO:0000313" key="15">
    <source>
        <dbReference type="Proteomes" id="UP000075886"/>
    </source>
</evidence>
<dbReference type="Pfam" id="PF07776">
    <property type="entry name" value="zf-AD"/>
    <property type="match status" value="1"/>
</dbReference>
<dbReference type="AlphaFoldDB" id="A0A182QF34"/>
<dbReference type="InterPro" id="IPR036236">
    <property type="entry name" value="Znf_C2H2_sf"/>
</dbReference>
<feature type="domain" description="C2H2-type" evidence="12">
    <location>
        <begin position="260"/>
        <end position="287"/>
    </location>
</feature>
<proteinExistence type="predicted"/>
<dbReference type="GO" id="GO:0008270">
    <property type="term" value="F:zinc ion binding"/>
    <property type="evidence" value="ECO:0007669"/>
    <property type="project" value="UniProtKB-UniRule"/>
</dbReference>
<comment type="subcellular location">
    <subcellularLocation>
        <location evidence="1">Nucleus</location>
    </subcellularLocation>
</comment>
<name>A0A182QF34_9DIPT</name>
<feature type="domain" description="C2H2-type" evidence="12">
    <location>
        <begin position="371"/>
        <end position="398"/>
    </location>
</feature>
<dbReference type="FunFam" id="3.30.160.60:FF:000012">
    <property type="entry name" value="RB-associated KRAB zinc finger protein-like"/>
    <property type="match status" value="1"/>
</dbReference>
<dbReference type="Proteomes" id="UP000075886">
    <property type="component" value="Unassembled WGS sequence"/>
</dbReference>
<evidence type="ECO:0000256" key="10">
    <source>
        <dbReference type="PROSITE-ProRule" id="PRU01263"/>
    </source>
</evidence>
<protein>
    <recommendedName>
        <fullName evidence="16">Protein krueppel</fullName>
    </recommendedName>
</protein>
<keyword evidence="2 10" id="KW-0479">Metal-binding</keyword>
<accession>A0A182QF34</accession>
<evidence type="ECO:0000256" key="6">
    <source>
        <dbReference type="ARBA" id="ARBA00023015"/>
    </source>
</evidence>
<keyword evidence="6" id="KW-0805">Transcription regulation</keyword>
<dbReference type="InterPro" id="IPR050826">
    <property type="entry name" value="Krueppel_C2H2_ZnFinger"/>
</dbReference>
<dbReference type="Pfam" id="PF00096">
    <property type="entry name" value="zf-C2H2"/>
    <property type="match status" value="4"/>
</dbReference>
<evidence type="ECO:0000256" key="9">
    <source>
        <dbReference type="PROSITE-ProRule" id="PRU00042"/>
    </source>
</evidence>
<evidence type="ECO:0000256" key="2">
    <source>
        <dbReference type="ARBA" id="ARBA00022723"/>
    </source>
</evidence>
<dbReference type="SMART" id="SM00868">
    <property type="entry name" value="zf-AD"/>
    <property type="match status" value="1"/>
</dbReference>
<feature type="binding site" evidence="10">
    <location>
        <position position="54"/>
    </location>
    <ligand>
        <name>Zn(2+)</name>
        <dbReference type="ChEBI" id="CHEBI:29105"/>
    </ligand>
</feature>
<evidence type="ECO:0000256" key="7">
    <source>
        <dbReference type="ARBA" id="ARBA00023163"/>
    </source>
</evidence>
<dbReference type="EnsemblMetazoa" id="AFAF008887-RA">
    <property type="protein sequence ID" value="AFAF008887-PA"/>
    <property type="gene ID" value="AFAF008887"/>
</dbReference>
<evidence type="ECO:0000256" key="3">
    <source>
        <dbReference type="ARBA" id="ARBA00022737"/>
    </source>
</evidence>
<evidence type="ECO:0000259" key="12">
    <source>
        <dbReference type="PROSITE" id="PS50157"/>
    </source>
</evidence>
<evidence type="ECO:0000313" key="14">
    <source>
        <dbReference type="EnsemblMetazoa" id="AFAF008887-PA"/>
    </source>
</evidence>
<feature type="domain" description="C2H2-type" evidence="12">
    <location>
        <begin position="341"/>
        <end position="370"/>
    </location>
</feature>
<dbReference type="VEuPathDB" id="VectorBase:AFAF008887"/>
<sequence length="433" mass="50512">MSEQCRVCLDYTTNYLPLFVHCSDGTTLAQIIQFCADVQIAEDDDLPSHVCLKCSEDAKLAHMFVKRCRQSNNELRALYIRGNLNIDVVNKSGSNSTIQEEIQTKRELLQRIIVEASEEESEPFEIETLDEHLDEVGRHIALQDNPRDDDGFIEEYLEDSTDQDETNEENGGSPALTGWSESDSFAQAVYCCHMEKKCCDCYDTFPTIEALLEHSAKQHSIRRTVHDPARPVRCVVCFKLFRCKLTLTHHQNAPYKPRNHRCSTCGVSFRTHSQLATHATIHTTERKYVCEECDAVFKNYANLKSHTLLHSEKREVCETCGMRFHRKSNLRMHQRVHSEAYYCVCPHCDRKYKNRSQLREHMKVHTKEKPLGCRYCGKWYRYASDRKRHEMTHTGDYPFVCVCSKMYSRSRPYDRHVSKCKMAIHKNKEQEMQ</sequence>
<feature type="domain" description="ZAD" evidence="13">
    <location>
        <begin position="3"/>
        <end position="78"/>
    </location>
</feature>
<dbReference type="PROSITE" id="PS51915">
    <property type="entry name" value="ZAD"/>
    <property type="match status" value="1"/>
</dbReference>
<keyword evidence="5 10" id="KW-0862">Zinc</keyword>
<evidence type="ECO:0000256" key="5">
    <source>
        <dbReference type="ARBA" id="ARBA00022833"/>
    </source>
</evidence>
<dbReference type="EMBL" id="AXCN02000604">
    <property type="status" value="NOT_ANNOTATED_CDS"/>
    <property type="molecule type" value="Genomic_DNA"/>
</dbReference>
<keyword evidence="15" id="KW-1185">Reference proteome</keyword>
<evidence type="ECO:0008006" key="16">
    <source>
        <dbReference type="Google" id="ProtNLM"/>
    </source>
</evidence>
<evidence type="ECO:0000256" key="11">
    <source>
        <dbReference type="SAM" id="MobiDB-lite"/>
    </source>
</evidence>
<feature type="domain" description="C2H2-type" evidence="12">
    <location>
        <begin position="288"/>
        <end position="315"/>
    </location>
</feature>
<keyword evidence="8" id="KW-0539">Nucleus</keyword>
<dbReference type="SMART" id="SM00355">
    <property type="entry name" value="ZnF_C2H2"/>
    <property type="match status" value="6"/>
</dbReference>
<feature type="binding site" evidence="10">
    <location>
        <position position="51"/>
    </location>
    <ligand>
        <name>Zn(2+)</name>
        <dbReference type="ChEBI" id="CHEBI:29105"/>
    </ligand>
</feature>
<feature type="domain" description="C2H2-type" evidence="12">
    <location>
        <begin position="315"/>
        <end position="338"/>
    </location>
</feature>
<feature type="compositionally biased region" description="Acidic residues" evidence="11">
    <location>
        <begin position="159"/>
        <end position="168"/>
    </location>
</feature>
<feature type="binding site" evidence="10">
    <location>
        <position position="5"/>
    </location>
    <ligand>
        <name>Zn(2+)</name>
        <dbReference type="ChEBI" id="CHEBI:29105"/>
    </ligand>
</feature>
<evidence type="ECO:0000259" key="13">
    <source>
        <dbReference type="PROSITE" id="PS51915"/>
    </source>
</evidence>
<dbReference type="PROSITE" id="PS50157">
    <property type="entry name" value="ZINC_FINGER_C2H2_2"/>
    <property type="match status" value="5"/>
</dbReference>
<dbReference type="Gene3D" id="3.30.160.60">
    <property type="entry name" value="Classic Zinc Finger"/>
    <property type="match status" value="5"/>
</dbReference>
<feature type="region of interest" description="Disordered" evidence="11">
    <location>
        <begin position="159"/>
        <end position="178"/>
    </location>
</feature>
<dbReference type="SUPFAM" id="SSF57667">
    <property type="entry name" value="beta-beta-alpha zinc fingers"/>
    <property type="match status" value="4"/>
</dbReference>